<dbReference type="GO" id="GO:0009279">
    <property type="term" value="C:cell outer membrane"/>
    <property type="evidence" value="ECO:0007669"/>
    <property type="project" value="UniProtKB-SubCell"/>
</dbReference>
<gene>
    <name evidence="7" type="primary">psaB_1</name>
    <name evidence="7" type="ORF">ADICEAN_00510</name>
</gene>
<feature type="region of interest" description="Disordered" evidence="5">
    <location>
        <begin position="630"/>
        <end position="677"/>
    </location>
</feature>
<dbReference type="Pfam" id="PF00691">
    <property type="entry name" value="OmpA"/>
    <property type="match status" value="1"/>
</dbReference>
<comment type="subcellular location">
    <subcellularLocation>
        <location evidence="1">Cell outer membrane</location>
    </subcellularLocation>
</comment>
<keyword evidence="3" id="KW-0998">Cell outer membrane</keyword>
<dbReference type="GO" id="GO:0016491">
    <property type="term" value="F:oxidoreductase activity"/>
    <property type="evidence" value="ECO:0007669"/>
    <property type="project" value="UniProtKB-KW"/>
</dbReference>
<reference evidence="7 8" key="1">
    <citation type="journal article" date="2013" name="Genome Announc.">
        <title>Draft Genome Sequence of Cesiribacter andamanensis Strain AMV16T, Isolated from a Soil Sample from a Mud Volcano in the Andaman Islands, India.</title>
        <authorList>
            <person name="Shivaji S."/>
            <person name="Ara S."/>
            <person name="Begum Z."/>
            <person name="Srinivas T.N."/>
            <person name="Singh A."/>
            <person name="Kumar Pinnaka A."/>
        </authorList>
    </citation>
    <scope>NUCLEOTIDE SEQUENCE [LARGE SCALE GENOMIC DNA]</scope>
    <source>
        <strain evidence="7 8">AMV16</strain>
    </source>
</reference>
<accession>M7NAR1</accession>
<dbReference type="PANTHER" id="PTHR30329:SF21">
    <property type="entry name" value="LIPOPROTEIN YIAD-RELATED"/>
    <property type="match status" value="1"/>
</dbReference>
<dbReference type="Pfam" id="PF07676">
    <property type="entry name" value="PD40"/>
    <property type="match status" value="3"/>
</dbReference>
<keyword evidence="8" id="KW-1185">Reference proteome</keyword>
<dbReference type="InterPro" id="IPR006665">
    <property type="entry name" value="OmpA-like"/>
</dbReference>
<proteinExistence type="predicted"/>
<dbReference type="InterPro" id="IPR011042">
    <property type="entry name" value="6-blade_b-propeller_TolB-like"/>
</dbReference>
<dbReference type="InterPro" id="IPR036737">
    <property type="entry name" value="OmpA-like_sf"/>
</dbReference>
<dbReference type="Gene3D" id="3.30.1330.60">
    <property type="entry name" value="OmpA-like domain"/>
    <property type="match status" value="1"/>
</dbReference>
<dbReference type="Gene3D" id="2.120.10.30">
    <property type="entry name" value="TolB, C-terminal domain"/>
    <property type="match status" value="1"/>
</dbReference>
<dbReference type="STRING" id="1279009.ADICEAN_00510"/>
<dbReference type="eggNOG" id="COG0457">
    <property type="taxonomic scope" value="Bacteria"/>
</dbReference>
<evidence type="ECO:0000256" key="2">
    <source>
        <dbReference type="ARBA" id="ARBA00023136"/>
    </source>
</evidence>
<dbReference type="InterPro" id="IPR050330">
    <property type="entry name" value="Bact_OuterMem_StrucFunc"/>
</dbReference>
<evidence type="ECO:0000256" key="5">
    <source>
        <dbReference type="SAM" id="MobiDB-lite"/>
    </source>
</evidence>
<evidence type="ECO:0000313" key="7">
    <source>
        <dbReference type="EMBL" id="EMR04347.1"/>
    </source>
</evidence>
<evidence type="ECO:0000256" key="3">
    <source>
        <dbReference type="ARBA" id="ARBA00023237"/>
    </source>
</evidence>
<dbReference type="Pfam" id="PF13432">
    <property type="entry name" value="TPR_16"/>
    <property type="match status" value="1"/>
</dbReference>
<dbReference type="EMBL" id="AODQ01000007">
    <property type="protein sequence ID" value="EMR04347.1"/>
    <property type="molecule type" value="Genomic_DNA"/>
</dbReference>
<dbReference type="EC" id="1.97.1.12" evidence="7"/>
<name>M7NAR1_9BACT</name>
<feature type="domain" description="OmpA-like" evidence="6">
    <location>
        <begin position="513"/>
        <end position="630"/>
    </location>
</feature>
<dbReference type="PROSITE" id="PS51123">
    <property type="entry name" value="OMPA_2"/>
    <property type="match status" value="1"/>
</dbReference>
<dbReference type="CDD" id="cd07185">
    <property type="entry name" value="OmpA_C-like"/>
    <property type="match status" value="1"/>
</dbReference>
<keyword evidence="7" id="KW-0560">Oxidoreductase</keyword>
<dbReference type="PATRIC" id="fig|1279009.4.peg.519"/>
<dbReference type="SUPFAM" id="SSF48452">
    <property type="entry name" value="TPR-like"/>
    <property type="match status" value="1"/>
</dbReference>
<dbReference type="SUPFAM" id="SSF103088">
    <property type="entry name" value="OmpA-like"/>
    <property type="match status" value="1"/>
</dbReference>
<evidence type="ECO:0000256" key="1">
    <source>
        <dbReference type="ARBA" id="ARBA00004442"/>
    </source>
</evidence>
<dbReference type="Proteomes" id="UP000011910">
    <property type="component" value="Unassembled WGS sequence"/>
</dbReference>
<protein>
    <submittedName>
        <fullName evidence="7">Photosystem I chlorophyll a apoprotein</fullName>
        <ecNumber evidence="7">1.97.1.12</ecNumber>
    </submittedName>
</protein>
<dbReference type="InterPro" id="IPR011659">
    <property type="entry name" value="WD40"/>
</dbReference>
<sequence length="677" mass="76398">MMLLLLVAACNPYKKGVRSYQLGEYQVAINQLEKVADKNPKANFFLAESYRLSNRIDQAEPYYAAALQAGLQDEEARFYYGYALKANSKYTQARQQFESYLGSAPRNEEFKQRARKEVNNLQALSQILSQEPVFVIKHLTNVNTADAEYGAVAREGELYFTSSRGDAKIYKATGKSFTNLYRAQVGQAMETVPNTVEKLPEAFNMADRAEGAITFSPDGNTMVFARGNAKGKKGGDEVNLYISYFRNGLWSEPVIMRISDPRAWDSTPAFSRNGKTLYFASNRRGGLGGVDLYSAQVDARGNWGRVQNMGKEINTPGNEMFPYVSEDNRLYFSSDGHPGLGGLDLFIATRRDGKVSIENLGEPMNSPADDFGLSYFAMDKGYFSSNRDGGAGDDDIYAFVNNSPDLKIVNYFLAGTTYTTDEQNKQVILPNVQVRLLDHEERQRDVVISDEQGRFEFQLEEGIPQFQIIGDKPDYFTTRHDIDMSGRYLDRKTLKQFRTDTTFRQDLVLGQIVLDRAIVLDNIYYDFDKADIRADAALELDKLVTVLRDNPQLVIELSSHTDSRGDLAYNIDLSQRRAESAVRYIISKGIDSKRITARGYGKTRPIIANAETEEEHQVNRRTEFKVTDITPEVQVVPTEEEQETPPAVDPEQPQPKKEEKPKKKSRDAVFDELGDGR</sequence>
<evidence type="ECO:0000313" key="8">
    <source>
        <dbReference type="Proteomes" id="UP000011910"/>
    </source>
</evidence>
<evidence type="ECO:0000256" key="4">
    <source>
        <dbReference type="PROSITE-ProRule" id="PRU00473"/>
    </source>
</evidence>
<dbReference type="InterPro" id="IPR006664">
    <property type="entry name" value="OMP_bac"/>
</dbReference>
<dbReference type="InterPro" id="IPR011990">
    <property type="entry name" value="TPR-like_helical_dom_sf"/>
</dbReference>
<dbReference type="PANTHER" id="PTHR30329">
    <property type="entry name" value="STATOR ELEMENT OF FLAGELLAR MOTOR COMPLEX"/>
    <property type="match status" value="1"/>
</dbReference>
<feature type="compositionally biased region" description="Basic and acidic residues" evidence="5">
    <location>
        <begin position="654"/>
        <end position="677"/>
    </location>
</feature>
<dbReference type="AlphaFoldDB" id="M7NAR1"/>
<dbReference type="Gene3D" id="1.25.40.10">
    <property type="entry name" value="Tetratricopeptide repeat domain"/>
    <property type="match status" value="1"/>
</dbReference>
<dbReference type="SUPFAM" id="SSF82171">
    <property type="entry name" value="DPP6 N-terminal domain-like"/>
    <property type="match status" value="1"/>
</dbReference>
<organism evidence="7 8">
    <name type="scientific">Cesiribacter andamanensis AMV16</name>
    <dbReference type="NCBI Taxonomy" id="1279009"/>
    <lineage>
        <taxon>Bacteria</taxon>
        <taxon>Pseudomonadati</taxon>
        <taxon>Bacteroidota</taxon>
        <taxon>Cytophagia</taxon>
        <taxon>Cytophagales</taxon>
        <taxon>Cesiribacteraceae</taxon>
        <taxon>Cesiribacter</taxon>
    </lineage>
</organism>
<dbReference type="PRINTS" id="PR01021">
    <property type="entry name" value="OMPADOMAIN"/>
</dbReference>
<comment type="caution">
    <text evidence="7">The sequence shown here is derived from an EMBL/GenBank/DDBJ whole genome shotgun (WGS) entry which is preliminary data.</text>
</comment>
<dbReference type="eggNOG" id="COG2885">
    <property type="taxonomic scope" value="Bacteria"/>
</dbReference>
<evidence type="ECO:0000259" key="6">
    <source>
        <dbReference type="PROSITE" id="PS51123"/>
    </source>
</evidence>
<keyword evidence="2 4" id="KW-0472">Membrane</keyword>
<dbReference type="eggNOG" id="COG0823">
    <property type="taxonomic scope" value="Bacteria"/>
</dbReference>